<gene>
    <name evidence="1" type="ORF">FNV43_RR04317</name>
</gene>
<accession>A0A8K0MPG3</accession>
<name>A0A8K0MPG3_9ROSA</name>
<evidence type="ECO:0000313" key="2">
    <source>
        <dbReference type="Proteomes" id="UP000796880"/>
    </source>
</evidence>
<reference evidence="1" key="1">
    <citation type="submission" date="2020-03" db="EMBL/GenBank/DDBJ databases">
        <title>A high-quality chromosome-level genome assembly of a woody plant with both climbing and erect habits, Rhamnella rubrinervis.</title>
        <authorList>
            <person name="Lu Z."/>
            <person name="Yang Y."/>
            <person name="Zhu X."/>
            <person name="Sun Y."/>
        </authorList>
    </citation>
    <scope>NUCLEOTIDE SEQUENCE</scope>
    <source>
        <strain evidence="1">BYM</strain>
        <tissue evidence="1">Leaf</tissue>
    </source>
</reference>
<organism evidence="1 2">
    <name type="scientific">Rhamnella rubrinervis</name>
    <dbReference type="NCBI Taxonomy" id="2594499"/>
    <lineage>
        <taxon>Eukaryota</taxon>
        <taxon>Viridiplantae</taxon>
        <taxon>Streptophyta</taxon>
        <taxon>Embryophyta</taxon>
        <taxon>Tracheophyta</taxon>
        <taxon>Spermatophyta</taxon>
        <taxon>Magnoliopsida</taxon>
        <taxon>eudicotyledons</taxon>
        <taxon>Gunneridae</taxon>
        <taxon>Pentapetalae</taxon>
        <taxon>rosids</taxon>
        <taxon>fabids</taxon>
        <taxon>Rosales</taxon>
        <taxon>Rhamnaceae</taxon>
        <taxon>rhamnoid group</taxon>
        <taxon>Rhamneae</taxon>
        <taxon>Rhamnella</taxon>
    </lineage>
</organism>
<keyword evidence="2" id="KW-1185">Reference proteome</keyword>
<protein>
    <submittedName>
        <fullName evidence="1">Uncharacterized protein</fullName>
    </submittedName>
</protein>
<dbReference type="Proteomes" id="UP000796880">
    <property type="component" value="Unassembled WGS sequence"/>
</dbReference>
<dbReference type="AlphaFoldDB" id="A0A8K0MPG3"/>
<proteinExistence type="predicted"/>
<evidence type="ECO:0000313" key="1">
    <source>
        <dbReference type="EMBL" id="KAF3453876.1"/>
    </source>
</evidence>
<sequence>MVLGTVVTLHGALDSSGGVHLVVHTYVGTRLRLDVAGGISMPSDAILMELGAHGQAAQRMCAVQHIGSVQHSSTRAQVWWALAKKCAALACMAHAVRDVNCTARWPWLIGSVTLGQLGVSTAWLGFVSMPGSFLEPWKRCKCVGVLVITCVEDWLTKGCLSAAQETRNSW</sequence>
<comment type="caution">
    <text evidence="1">The sequence shown here is derived from an EMBL/GenBank/DDBJ whole genome shotgun (WGS) entry which is preliminary data.</text>
</comment>
<dbReference type="EMBL" id="VOIH02000002">
    <property type="protein sequence ID" value="KAF3453876.1"/>
    <property type="molecule type" value="Genomic_DNA"/>
</dbReference>